<accession>A0A6I8V924</accession>
<evidence type="ECO:0000256" key="3">
    <source>
        <dbReference type="SAM" id="SignalP"/>
    </source>
</evidence>
<dbReference type="SMART" id="SM01318">
    <property type="entry name" value="SVWC"/>
    <property type="match status" value="1"/>
</dbReference>
<dbReference type="InParanoid" id="A0A6I8V924"/>
<evidence type="ECO:0000259" key="4">
    <source>
        <dbReference type="SMART" id="SM01318"/>
    </source>
</evidence>
<evidence type="ECO:0000313" key="5">
    <source>
        <dbReference type="Proteomes" id="UP000001819"/>
    </source>
</evidence>
<feature type="signal peptide" evidence="3">
    <location>
        <begin position="1"/>
        <end position="20"/>
    </location>
</feature>
<dbReference type="InterPro" id="IPR053308">
    <property type="entry name" value="Vago-like"/>
</dbReference>
<keyword evidence="3" id="KW-0732">Signal</keyword>
<dbReference type="GO" id="GO:0005576">
    <property type="term" value="C:extracellular region"/>
    <property type="evidence" value="ECO:0007669"/>
    <property type="project" value="UniProtKB-SubCell"/>
</dbReference>
<organism evidence="5 6">
    <name type="scientific">Drosophila pseudoobscura pseudoobscura</name>
    <name type="common">Fruit fly</name>
    <dbReference type="NCBI Taxonomy" id="46245"/>
    <lineage>
        <taxon>Eukaryota</taxon>
        <taxon>Metazoa</taxon>
        <taxon>Ecdysozoa</taxon>
        <taxon>Arthropoda</taxon>
        <taxon>Hexapoda</taxon>
        <taxon>Insecta</taxon>
        <taxon>Pterygota</taxon>
        <taxon>Neoptera</taxon>
        <taxon>Endopterygota</taxon>
        <taxon>Diptera</taxon>
        <taxon>Brachycera</taxon>
        <taxon>Muscomorpha</taxon>
        <taxon>Ephydroidea</taxon>
        <taxon>Drosophilidae</taxon>
        <taxon>Drosophila</taxon>
        <taxon>Sophophora</taxon>
    </lineage>
</organism>
<keyword evidence="5" id="KW-1185">Reference proteome</keyword>
<dbReference type="PANTHER" id="PTHR39957">
    <property type="entry name" value="AT09846P1-RELATED"/>
    <property type="match status" value="1"/>
</dbReference>
<dbReference type="PANTHER" id="PTHR39957:SF1">
    <property type="entry name" value="AT09846P1-RELATED"/>
    <property type="match status" value="1"/>
</dbReference>
<comment type="subcellular location">
    <subcellularLocation>
        <location evidence="1">Secreted</location>
    </subcellularLocation>
</comment>
<reference evidence="6" key="1">
    <citation type="submission" date="2025-08" db="UniProtKB">
        <authorList>
            <consortium name="RefSeq"/>
        </authorList>
    </citation>
    <scope>IDENTIFICATION</scope>
    <source>
        <strain evidence="6">MV-25-SWS-2005</strain>
        <tissue evidence="6">Whole body</tissue>
    </source>
</reference>
<dbReference type="InterPro" id="IPR029277">
    <property type="entry name" value="SVWC_dom"/>
</dbReference>
<evidence type="ECO:0000256" key="2">
    <source>
        <dbReference type="ARBA" id="ARBA00022525"/>
    </source>
</evidence>
<proteinExistence type="predicted"/>
<dbReference type="RefSeq" id="XP_015036349.2">
    <property type="nucleotide sequence ID" value="XM_015180863.2"/>
</dbReference>
<protein>
    <recommendedName>
        <fullName evidence="4">Single domain-containing protein</fullName>
    </recommendedName>
</protein>
<feature type="chain" id="PRO_5026361064" description="Single domain-containing protein" evidence="3">
    <location>
        <begin position="21"/>
        <end position="102"/>
    </location>
</feature>
<gene>
    <name evidence="6" type="primary">LOC26532189</name>
</gene>
<evidence type="ECO:0000313" key="6">
    <source>
        <dbReference type="RefSeq" id="XP_015036349.2"/>
    </source>
</evidence>
<dbReference type="Proteomes" id="UP000001819">
    <property type="component" value="Chromosome 4"/>
</dbReference>
<dbReference type="AlphaFoldDB" id="A0A6I8V924"/>
<feature type="domain" description="Single" evidence="4">
    <location>
        <begin position="36"/>
        <end position="102"/>
    </location>
</feature>
<evidence type="ECO:0000256" key="1">
    <source>
        <dbReference type="ARBA" id="ARBA00004613"/>
    </source>
</evidence>
<dbReference type="Bgee" id="FBgn0271176">
    <property type="expression patterns" value="Expressed in insect adult head and 1 other cell type or tissue"/>
</dbReference>
<keyword evidence="2" id="KW-0964">Secreted</keyword>
<dbReference type="Pfam" id="PF15430">
    <property type="entry name" value="SVWC"/>
    <property type="match status" value="1"/>
</dbReference>
<name>A0A6I8V924_DROPS</name>
<sequence length="102" mass="11085">MHFAGILLVLSALFLAGTEADSMQAVFSDPEHPGKCVIDGLILSDGQWIRHPKMCALLWCGRNSIGGIHICGKVSPPPGSRFGEYTDPKADYPACCRREIIE</sequence>
<dbReference type="KEGG" id="dpo:26532189"/>